<dbReference type="EMBL" id="JBANMG010000001">
    <property type="protein sequence ID" value="KAK6957467.1"/>
    <property type="molecule type" value="Genomic_DNA"/>
</dbReference>
<keyword evidence="2" id="KW-1185">Reference proteome</keyword>
<gene>
    <name evidence="1" type="ORF">Daesc_000253</name>
</gene>
<sequence length="151" mass="17522">MVYGWQLWLSPRPLKRTDTPLESRMLSPNDAALYEFLYDDDGRFVVKETHYAENKAVRDGLSGPPLEDLVFKVWAEPQELDHSFDEKYLRNALGYLRDCQQQNMTPSVFQMALLGWSSDTIFVTPSFWVPIWILKSVQYVVGRFIGELLLG</sequence>
<comment type="caution">
    <text evidence="1">The sequence shown here is derived from an EMBL/GenBank/DDBJ whole genome shotgun (WGS) entry which is preliminary data.</text>
</comment>
<proteinExistence type="predicted"/>
<protein>
    <submittedName>
        <fullName evidence="1">Uncharacterized protein</fullName>
    </submittedName>
</protein>
<dbReference type="Proteomes" id="UP001369815">
    <property type="component" value="Unassembled WGS sequence"/>
</dbReference>
<dbReference type="AlphaFoldDB" id="A0AAX6MYI8"/>
<organism evidence="1 2">
    <name type="scientific">Daldinia eschscholtzii</name>
    <dbReference type="NCBI Taxonomy" id="292717"/>
    <lineage>
        <taxon>Eukaryota</taxon>
        <taxon>Fungi</taxon>
        <taxon>Dikarya</taxon>
        <taxon>Ascomycota</taxon>
        <taxon>Pezizomycotina</taxon>
        <taxon>Sordariomycetes</taxon>
        <taxon>Xylariomycetidae</taxon>
        <taxon>Xylariales</taxon>
        <taxon>Hypoxylaceae</taxon>
        <taxon>Daldinia</taxon>
    </lineage>
</organism>
<accession>A0AAX6MYI8</accession>
<evidence type="ECO:0000313" key="2">
    <source>
        <dbReference type="Proteomes" id="UP001369815"/>
    </source>
</evidence>
<name>A0AAX6MYI8_9PEZI</name>
<evidence type="ECO:0000313" key="1">
    <source>
        <dbReference type="EMBL" id="KAK6957467.1"/>
    </source>
</evidence>
<reference evidence="1 2" key="1">
    <citation type="journal article" date="2024" name="Front Chem Biol">
        <title>Unveiling the potential of Daldinia eschscholtzii MFLUCC 19-0629 through bioactivity and bioinformatics studies for enhanced sustainable agriculture production.</title>
        <authorList>
            <person name="Brooks S."/>
            <person name="Weaver J.A."/>
            <person name="Klomchit A."/>
            <person name="Alharthi S.A."/>
            <person name="Onlamun T."/>
            <person name="Nurani R."/>
            <person name="Vong T.K."/>
            <person name="Alberti F."/>
            <person name="Greco C."/>
        </authorList>
    </citation>
    <scope>NUCLEOTIDE SEQUENCE [LARGE SCALE GENOMIC DNA]</scope>
    <source>
        <strain evidence="1">MFLUCC 19-0629</strain>
    </source>
</reference>